<protein>
    <submittedName>
        <fullName evidence="1">Uncharacterized protein</fullName>
    </submittedName>
</protein>
<dbReference type="AlphaFoldDB" id="A0A7Y4P9X3"/>
<reference evidence="1" key="5">
    <citation type="journal article" date="2020" name="PLoS ONE">
        <title>Taxonomic classification of strain PO100/5 shows a broader geographic distribution and genetic markers of the recently described Corynebacterium silvaticum.</title>
        <authorList>
            <person name="Viana M.V.C."/>
            <person name="Profeta R."/>
            <person name="da Silva A.L."/>
            <person name="Hurtado R."/>
            <person name="Cerqueira J.C."/>
            <person name="Ribeiro B.F.S."/>
            <person name="Almeida M.O."/>
            <person name="Morais-Rodrigues F."/>
            <person name="Soares S.C."/>
            <person name="Oliveira M."/>
            <person name="Tavares L."/>
            <person name="Figueiredo H."/>
            <person name="Wattam A.R."/>
            <person name="Barh D."/>
            <person name="Ghosh P."/>
            <person name="Silva A."/>
            <person name="Azevedo V."/>
        </authorList>
    </citation>
    <scope>NUCLEOTIDE SEQUENCE</scope>
    <source>
        <strain evidence="1">PO100/5</strain>
    </source>
</reference>
<dbReference type="EMBL" id="CP021417">
    <property type="protein sequence ID" value="ARU45241.1"/>
    <property type="molecule type" value="Genomic_DNA"/>
</dbReference>
<dbReference type="OrthoDB" id="4524286at2"/>
<organism evidence="1">
    <name type="scientific">Corynebacterium silvaticum</name>
    <dbReference type="NCBI Taxonomy" id="2320431"/>
    <lineage>
        <taxon>Bacteria</taxon>
        <taxon>Bacillati</taxon>
        <taxon>Actinomycetota</taxon>
        <taxon>Actinomycetes</taxon>
        <taxon>Mycobacteriales</taxon>
        <taxon>Corynebacteriaceae</taxon>
        <taxon>Corynebacterium</taxon>
    </lineage>
</organism>
<reference evidence="1" key="4">
    <citation type="journal article" date="2020" name="Int. J. Syst. Evol. Microbiol.">
        <title>Corynebacterium silvaticum sp. nov., a unique group of NTTB corynebacteria in wild boar and roe deer.</title>
        <authorList>
            <person name="Dangel A."/>
            <person name="Berger A."/>
            <person name="Rau J."/>
            <person name="Eisenberg T."/>
            <person name="Kampfer P."/>
            <person name="Margos G."/>
            <person name="Contzen M."/>
            <person name="Busse H.J."/>
            <person name="Konrad R."/>
            <person name="Peters M."/>
            <person name="Sting R."/>
            <person name="Sing A."/>
        </authorList>
    </citation>
    <scope>NUCLEOTIDE SEQUENCE</scope>
    <source>
        <strain evidence="1">PO100/5</strain>
    </source>
</reference>
<proteinExistence type="predicted"/>
<reference evidence="1" key="3">
    <citation type="journal article" date="2020" name="Antonie Van Leeuwenhoek">
        <title>Phylogenomic characterisation of a novel corynebacterial species pathogenic to animals.</title>
        <authorList>
            <person name="Moller J."/>
            <person name="Musella L."/>
            <person name="Melnikov V."/>
            <person name="Geissdorfer W."/>
            <person name="Burkovski A."/>
            <person name="Sangal V."/>
        </authorList>
    </citation>
    <scope>NUCLEOTIDE SEQUENCE</scope>
    <source>
        <strain evidence="1">PO100/5</strain>
    </source>
</reference>
<dbReference type="RefSeq" id="WP_087453130.1">
    <property type="nucleotide sequence ID" value="NZ_CP080459.1"/>
</dbReference>
<dbReference type="KEGG" id="csil:CBE74_00500"/>
<name>A0A7Y4P9X3_9CORY</name>
<gene>
    <name evidence="1" type="ORF">CBE74_00500</name>
</gene>
<evidence type="ECO:0000313" key="1">
    <source>
        <dbReference type="EMBL" id="ARU45241.1"/>
    </source>
</evidence>
<reference evidence="1" key="2">
    <citation type="submission" date="2017-05" db="EMBL/GenBank/DDBJ databases">
        <authorList>
            <person name="Oliveira G."/>
            <person name="Souza T."/>
            <person name="Jamal S."/>
            <person name="Jaiswal A."/>
            <person name="Lima A."/>
            <person name="Gomide A."/>
            <person name="FIgueiredo H."/>
            <person name="Vasco V."/>
        </authorList>
    </citation>
    <scope>NUCLEOTIDE SEQUENCE</scope>
    <source>
        <strain evidence="1">PO100/5</strain>
    </source>
</reference>
<reference evidence="1" key="1">
    <citation type="journal article" date="2014" name="BMC Vet. Res.">
        <title>First report of Corynebacterium pseudotuberculosis from caseous lymphadenitis lesions in Black Alentejano pig (Sus scrofa domesticus).</title>
        <authorList>
            <person name="Oliveira M."/>
            <person name="Barroco C."/>
            <person name="Mottola C."/>
            <person name="Santos R."/>
            <person name="Lemsaddek A."/>
            <person name="Tavares L."/>
            <person name="Semedo-Lemsaddek T."/>
        </authorList>
    </citation>
    <scope>NUCLEOTIDE SEQUENCE [LARGE SCALE GENOMIC DNA]</scope>
    <source>
        <strain evidence="1">PO100/5</strain>
    </source>
</reference>
<accession>A0A7Y4P9X3</accession>
<sequence>MLCCQFFHSDLHKQHDTTGAAYLIQGEEEGFAQRHDMQGLKKPMGFLDSLGISATADEAMVARVHQQATADSD</sequence>